<evidence type="ECO:0000256" key="1">
    <source>
        <dbReference type="SAM" id="SignalP"/>
    </source>
</evidence>
<evidence type="ECO:0000313" key="2">
    <source>
        <dbReference type="EMBL" id="NYG31061.1"/>
    </source>
</evidence>
<feature type="chain" id="PRO_5031090050" evidence="1">
    <location>
        <begin position="26"/>
        <end position="137"/>
    </location>
</feature>
<name>A0A7Y9U4Y0_9BURK</name>
<dbReference type="AlphaFoldDB" id="A0A7Y9U4Y0"/>
<keyword evidence="3" id="KW-1185">Reference proteome</keyword>
<reference evidence="2 3" key="1">
    <citation type="submission" date="2020-07" db="EMBL/GenBank/DDBJ databases">
        <title>Genomic Encyclopedia of Archaeal and Bacterial Type Strains, Phase II (KMG-II): from individual species to whole genera.</title>
        <authorList>
            <person name="Goeker M."/>
        </authorList>
    </citation>
    <scope>NUCLEOTIDE SEQUENCE [LARGE SCALE GENOMIC DNA]</scope>
    <source>
        <strain evidence="2 3">DSM 21226</strain>
    </source>
</reference>
<keyword evidence="1" id="KW-0732">Signal</keyword>
<dbReference type="Proteomes" id="UP000518288">
    <property type="component" value="Unassembled WGS sequence"/>
</dbReference>
<feature type="signal peptide" evidence="1">
    <location>
        <begin position="1"/>
        <end position="25"/>
    </location>
</feature>
<sequence length="137" mass="15106">MPKPEHTRLAALAAAALLLPLGAGATDRVRCHVDYGGETRTIEATPVASALSVAPVEIGSFFRFRIVLQRTRGLPDDVRIETFADRDDGPVLIHQGRYTAPQRQGSRPGSGFTGHHAVYEPVRDGELQYWCEWKPSR</sequence>
<accession>A0A7Y9U4Y0</accession>
<protein>
    <submittedName>
        <fullName evidence="2">Uncharacterized protein</fullName>
    </submittedName>
</protein>
<dbReference type="RefSeq" id="WP_179631970.1">
    <property type="nucleotide sequence ID" value="NZ_JACCFH010000001.1"/>
</dbReference>
<comment type="caution">
    <text evidence="2">The sequence shown here is derived from an EMBL/GenBank/DDBJ whole genome shotgun (WGS) entry which is preliminary data.</text>
</comment>
<proteinExistence type="predicted"/>
<gene>
    <name evidence="2" type="ORF">BDD16_000047</name>
</gene>
<organism evidence="2 3">
    <name type="scientific">Sphaerotilus montanus</name>
    <dbReference type="NCBI Taxonomy" id="522889"/>
    <lineage>
        <taxon>Bacteria</taxon>
        <taxon>Pseudomonadati</taxon>
        <taxon>Pseudomonadota</taxon>
        <taxon>Betaproteobacteria</taxon>
        <taxon>Burkholderiales</taxon>
        <taxon>Sphaerotilaceae</taxon>
        <taxon>Sphaerotilus</taxon>
    </lineage>
</organism>
<evidence type="ECO:0000313" key="3">
    <source>
        <dbReference type="Proteomes" id="UP000518288"/>
    </source>
</evidence>
<dbReference type="EMBL" id="JACCFH010000001">
    <property type="protein sequence ID" value="NYG31061.1"/>
    <property type="molecule type" value="Genomic_DNA"/>
</dbReference>